<evidence type="ECO:0000313" key="1">
    <source>
        <dbReference type="EMBL" id="OAK68168.1"/>
    </source>
</evidence>
<name>A0A177ZMR5_9BACI</name>
<reference evidence="1 2" key="1">
    <citation type="submission" date="2015-05" db="EMBL/GenBank/DDBJ databases">
        <title>Comparison of genome.</title>
        <authorList>
            <person name="Zheng Z."/>
            <person name="Sun M."/>
        </authorList>
    </citation>
    <scope>NUCLEOTIDE SEQUENCE [LARGE SCALE GENOMIC DNA]</scope>
    <source>
        <strain evidence="1 2">G25-74</strain>
    </source>
</reference>
<protein>
    <submittedName>
        <fullName evidence="1">Uncharacterized protein</fullName>
    </submittedName>
</protein>
<dbReference type="EMBL" id="LDJR01000057">
    <property type="protein sequence ID" value="OAK68168.1"/>
    <property type="molecule type" value="Genomic_DNA"/>
</dbReference>
<gene>
    <name evidence="1" type="ORF">ABB05_16540</name>
</gene>
<sequence>MLRGDKQMFLNQRRVNYPFIGSGLFDLEPLPPVASQRKAEAPVKRCTNLANKDEWLKSRRPSATLF</sequence>
<dbReference type="AlphaFoldDB" id="A0A177ZMR5"/>
<evidence type="ECO:0000313" key="2">
    <source>
        <dbReference type="Proteomes" id="UP000077881"/>
    </source>
</evidence>
<dbReference type="Proteomes" id="UP000077881">
    <property type="component" value="Unassembled WGS sequence"/>
</dbReference>
<dbReference type="PATRIC" id="fig|217031.6.peg.3577"/>
<proteinExistence type="predicted"/>
<organism evidence="1 2">
    <name type="scientific">Lederbergia galactosidilytica</name>
    <dbReference type="NCBI Taxonomy" id="217031"/>
    <lineage>
        <taxon>Bacteria</taxon>
        <taxon>Bacillati</taxon>
        <taxon>Bacillota</taxon>
        <taxon>Bacilli</taxon>
        <taxon>Bacillales</taxon>
        <taxon>Bacillaceae</taxon>
        <taxon>Lederbergia</taxon>
    </lineage>
</organism>
<accession>A0A177ZMR5</accession>
<comment type="caution">
    <text evidence="1">The sequence shown here is derived from an EMBL/GenBank/DDBJ whole genome shotgun (WGS) entry which is preliminary data.</text>
</comment>
<keyword evidence="2" id="KW-1185">Reference proteome</keyword>